<accession>A0ABD3K6M6</accession>
<keyword evidence="2" id="KW-1133">Transmembrane helix</keyword>
<dbReference type="Proteomes" id="UP001634007">
    <property type="component" value="Unassembled WGS sequence"/>
</dbReference>
<feature type="coiled-coil region" evidence="1">
    <location>
        <begin position="248"/>
        <end position="304"/>
    </location>
</feature>
<evidence type="ECO:0000256" key="2">
    <source>
        <dbReference type="SAM" id="Phobius"/>
    </source>
</evidence>
<evidence type="ECO:0008006" key="6">
    <source>
        <dbReference type="Google" id="ProtNLM"/>
    </source>
</evidence>
<proteinExistence type="predicted"/>
<reference evidence="4 5" key="1">
    <citation type="submission" date="2024-11" db="EMBL/GenBank/DDBJ databases">
        <title>Chromosome-level genome assembly of Eucalyptus globulus Labill. provides insights into its genome evolution.</title>
        <authorList>
            <person name="Li X."/>
        </authorList>
    </citation>
    <scope>NUCLEOTIDE SEQUENCE [LARGE SCALE GENOMIC DNA]</scope>
    <source>
        <strain evidence="4">CL2024</strain>
        <tissue evidence="4">Fresh tender leaves</tissue>
    </source>
</reference>
<dbReference type="AlphaFoldDB" id="A0ABD3K6M6"/>
<dbReference type="Gene3D" id="1.10.287.950">
    <property type="entry name" value="Methyl-accepting chemotaxis protein"/>
    <property type="match status" value="1"/>
</dbReference>
<gene>
    <name evidence="4" type="ORF">ACJRO7_024773</name>
</gene>
<feature type="signal peptide" evidence="3">
    <location>
        <begin position="1"/>
        <end position="22"/>
    </location>
</feature>
<dbReference type="PANTHER" id="PTHR33538">
    <property type="entry name" value="PROTEIN GAMETE EXPRESSED 1"/>
    <property type="match status" value="1"/>
</dbReference>
<keyword evidence="1" id="KW-0175">Coiled coil</keyword>
<dbReference type="EMBL" id="JBJKBG010000006">
    <property type="protein sequence ID" value="KAL3735695.1"/>
    <property type="molecule type" value="Genomic_DNA"/>
</dbReference>
<feature type="transmembrane region" description="Helical" evidence="2">
    <location>
        <begin position="431"/>
        <end position="448"/>
    </location>
</feature>
<dbReference type="InterPro" id="IPR040346">
    <property type="entry name" value="GEX1/Brambleberry"/>
</dbReference>
<evidence type="ECO:0000313" key="4">
    <source>
        <dbReference type="EMBL" id="KAL3735695.1"/>
    </source>
</evidence>
<evidence type="ECO:0000313" key="5">
    <source>
        <dbReference type="Proteomes" id="UP001634007"/>
    </source>
</evidence>
<feature type="transmembrane region" description="Helical" evidence="2">
    <location>
        <begin position="492"/>
        <end position="512"/>
    </location>
</feature>
<dbReference type="PANTHER" id="PTHR33538:SF2">
    <property type="entry name" value="PROTEIN GAMETE EXPRESSED 1"/>
    <property type="match status" value="1"/>
</dbReference>
<keyword evidence="2" id="KW-0812">Transmembrane</keyword>
<protein>
    <recommendedName>
        <fullName evidence="6">Protein GAMETE EXPRESSED 1</fullName>
    </recommendedName>
</protein>
<evidence type="ECO:0000256" key="1">
    <source>
        <dbReference type="SAM" id="Coils"/>
    </source>
</evidence>
<feature type="chain" id="PRO_5044760476" description="Protein GAMETE EXPRESSED 1" evidence="3">
    <location>
        <begin position="23"/>
        <end position="597"/>
    </location>
</feature>
<keyword evidence="5" id="KW-1185">Reference proteome</keyword>
<comment type="caution">
    <text evidence="4">The sequence shown here is derived from an EMBL/GenBank/DDBJ whole genome shotgun (WGS) entry which is preliminary data.</text>
</comment>
<keyword evidence="2" id="KW-0472">Membrane</keyword>
<evidence type="ECO:0000256" key="3">
    <source>
        <dbReference type="SAM" id="SignalP"/>
    </source>
</evidence>
<keyword evidence="3" id="KW-0732">Signal</keyword>
<feature type="transmembrane region" description="Helical" evidence="2">
    <location>
        <begin position="460"/>
        <end position="480"/>
    </location>
</feature>
<feature type="coiled-coil region" evidence="1">
    <location>
        <begin position="168"/>
        <end position="202"/>
    </location>
</feature>
<name>A0ABD3K6M6_EUCGL</name>
<sequence length="597" mass="68532">MGYSPVPLFLLVLAFVPLNCHSWGWFSSSTTATPRSEGGSFRATRDSSDGFVAEFSMEGLNNPRGAKLVENARRKLAASNSCWRNAYNTLFAGCSEILAAEEKRSRFAWHLSDCFQRDSGRPAFPRCDEKSLMVDCRKKLDDSERTVYLEFYLETNSICHQLQTHAFKQETERLVNDLKKSAESAEDKLEIIQDRSDSLFQRSNEIYDSLISIDSRTQQVAQASKNVQDHIEEVLHHSEAIYEQSRGIAASQAELQEGQEKMKEKIEDGMAKILESSSNLGREIDSLRKEAGEIEKEISRVRDGMFSKMEDLQGKADDIGDKAGISLEKQKQLLDGQSSALKGLQFLTEFQSEALEESRGTLQQLAEYGRRQQEDLLQRQEQLQLVHNHLIENSKSILEAQEAFESKQATMFVALDKLFALHNAMLLESRIIKAFFLYSLSIFIIYMFTSTKQTYTVRPWLYIGLCITFVIEVFILRFTTMGIEEQAWIINLFRSVFALAAFAQLLYAIFTYRDYEVLNHRMLLALVEKVNSLQKENKVFDDLDSDVNWLSWMDTELPEEADTNEDPDFLPPEEVGENSITTDICTRRYNLRRRLPY</sequence>
<organism evidence="4 5">
    <name type="scientific">Eucalyptus globulus</name>
    <name type="common">Tasmanian blue gum</name>
    <dbReference type="NCBI Taxonomy" id="34317"/>
    <lineage>
        <taxon>Eukaryota</taxon>
        <taxon>Viridiplantae</taxon>
        <taxon>Streptophyta</taxon>
        <taxon>Embryophyta</taxon>
        <taxon>Tracheophyta</taxon>
        <taxon>Spermatophyta</taxon>
        <taxon>Magnoliopsida</taxon>
        <taxon>eudicotyledons</taxon>
        <taxon>Gunneridae</taxon>
        <taxon>Pentapetalae</taxon>
        <taxon>rosids</taxon>
        <taxon>malvids</taxon>
        <taxon>Myrtales</taxon>
        <taxon>Myrtaceae</taxon>
        <taxon>Myrtoideae</taxon>
        <taxon>Eucalypteae</taxon>
        <taxon>Eucalyptus</taxon>
    </lineage>
</organism>